<evidence type="ECO:0000313" key="3">
    <source>
        <dbReference type="Proteomes" id="UP000054466"/>
    </source>
</evidence>
<proteinExistence type="predicted"/>
<evidence type="ECO:0000313" key="2">
    <source>
        <dbReference type="EMBL" id="KIW21829.1"/>
    </source>
</evidence>
<dbReference type="AlphaFoldDB" id="A0A0D2CE36"/>
<dbReference type="GeneID" id="27351941"/>
<accession>A0A0D2CE36</accession>
<gene>
    <name evidence="2" type="ORF">PV07_12747</name>
</gene>
<dbReference type="Proteomes" id="UP000054466">
    <property type="component" value="Unassembled WGS sequence"/>
</dbReference>
<sequence length="119" mass="13188">REFHGEKWYFILLEPIWVPKGSLEGNGVKADRFAVCDHPDFRFKPTPYREEATAKPSSASTAETSYFISSDEGEGETEATPSAGSEEEQGQATVLKLGRQEEISASGALREVHISGRRR</sequence>
<name>A0A0D2CE36_9EURO</name>
<feature type="region of interest" description="Disordered" evidence="1">
    <location>
        <begin position="44"/>
        <end position="100"/>
    </location>
</feature>
<feature type="compositionally biased region" description="Basic and acidic residues" evidence="1">
    <location>
        <begin position="44"/>
        <end position="53"/>
    </location>
</feature>
<feature type="compositionally biased region" description="Polar residues" evidence="1">
    <location>
        <begin position="55"/>
        <end position="68"/>
    </location>
</feature>
<keyword evidence="3" id="KW-1185">Reference proteome</keyword>
<dbReference type="EMBL" id="KN847150">
    <property type="protein sequence ID" value="KIW21829.1"/>
    <property type="molecule type" value="Genomic_DNA"/>
</dbReference>
<protein>
    <submittedName>
        <fullName evidence="2">Uncharacterized protein</fullName>
    </submittedName>
</protein>
<organism evidence="2 3">
    <name type="scientific">Cladophialophora immunda</name>
    <dbReference type="NCBI Taxonomy" id="569365"/>
    <lineage>
        <taxon>Eukaryota</taxon>
        <taxon>Fungi</taxon>
        <taxon>Dikarya</taxon>
        <taxon>Ascomycota</taxon>
        <taxon>Pezizomycotina</taxon>
        <taxon>Eurotiomycetes</taxon>
        <taxon>Chaetothyriomycetidae</taxon>
        <taxon>Chaetothyriales</taxon>
        <taxon>Herpotrichiellaceae</taxon>
        <taxon>Cladophialophora</taxon>
    </lineage>
</organism>
<evidence type="ECO:0000256" key="1">
    <source>
        <dbReference type="SAM" id="MobiDB-lite"/>
    </source>
</evidence>
<feature type="non-terminal residue" evidence="2">
    <location>
        <position position="1"/>
    </location>
</feature>
<dbReference type="HOGENOM" id="CLU_2066931_0_0_1"/>
<dbReference type="RefSeq" id="XP_016242045.1">
    <property type="nucleotide sequence ID" value="XM_016400309.1"/>
</dbReference>
<dbReference type="VEuPathDB" id="FungiDB:PV07_12747"/>
<reference evidence="2 3" key="1">
    <citation type="submission" date="2015-01" db="EMBL/GenBank/DDBJ databases">
        <title>The Genome Sequence of Cladophialophora immunda CBS83496.</title>
        <authorList>
            <consortium name="The Broad Institute Genomics Platform"/>
            <person name="Cuomo C."/>
            <person name="de Hoog S."/>
            <person name="Gorbushina A."/>
            <person name="Stielow B."/>
            <person name="Teixiera M."/>
            <person name="Abouelleil A."/>
            <person name="Chapman S.B."/>
            <person name="Priest M."/>
            <person name="Young S.K."/>
            <person name="Wortman J."/>
            <person name="Nusbaum C."/>
            <person name="Birren B."/>
        </authorList>
    </citation>
    <scope>NUCLEOTIDE SEQUENCE [LARGE SCALE GENOMIC DNA]</scope>
    <source>
        <strain evidence="2 3">CBS 83496</strain>
    </source>
</reference>